<dbReference type="AlphaFoldDB" id="A0A1H4CKL2"/>
<keyword evidence="1" id="KW-0472">Membrane</keyword>
<reference evidence="2 3" key="1">
    <citation type="submission" date="2016-10" db="EMBL/GenBank/DDBJ databases">
        <authorList>
            <person name="de Groot N.N."/>
        </authorList>
    </citation>
    <scope>NUCLEOTIDE SEQUENCE [LARGE SCALE GENOMIC DNA]</scope>
    <source>
        <strain evidence="2 3">DSM 7343</strain>
    </source>
</reference>
<protein>
    <submittedName>
        <fullName evidence="2">Uncharacterized protein</fullName>
    </submittedName>
</protein>
<keyword evidence="1" id="KW-0812">Transmembrane</keyword>
<evidence type="ECO:0000256" key="1">
    <source>
        <dbReference type="SAM" id="Phobius"/>
    </source>
</evidence>
<feature type="transmembrane region" description="Helical" evidence="1">
    <location>
        <begin position="15"/>
        <end position="34"/>
    </location>
</feature>
<feature type="transmembrane region" description="Helical" evidence="1">
    <location>
        <begin position="46"/>
        <end position="73"/>
    </location>
</feature>
<sequence length="82" mass="9642">MIVNFLTYLRERPGLLKWSFVAYLVFAIGFDFFADRSHAHFWGDHLVGFWAVFALVGCLAMIVFCKGLSHVWLERDKDHYDK</sequence>
<keyword evidence="1" id="KW-1133">Transmembrane helix</keyword>
<gene>
    <name evidence="2" type="ORF">SAMN05660420_02593</name>
</gene>
<accession>A0A1H4CKL2</accession>
<dbReference type="Proteomes" id="UP000199409">
    <property type="component" value="Unassembled WGS sequence"/>
</dbReference>
<proteinExistence type="predicted"/>
<evidence type="ECO:0000313" key="2">
    <source>
        <dbReference type="EMBL" id="SEA60859.1"/>
    </source>
</evidence>
<keyword evidence="3" id="KW-1185">Reference proteome</keyword>
<dbReference type="OrthoDB" id="1525247at2"/>
<dbReference type="RefSeq" id="WP_092349340.1">
    <property type="nucleotide sequence ID" value="NZ_FNQN01000008.1"/>
</dbReference>
<evidence type="ECO:0000313" key="3">
    <source>
        <dbReference type="Proteomes" id="UP000199409"/>
    </source>
</evidence>
<name>A0A1H4CKL2_9BACT</name>
<dbReference type="EMBL" id="FNQN01000008">
    <property type="protein sequence ID" value="SEA60859.1"/>
    <property type="molecule type" value="Genomic_DNA"/>
</dbReference>
<dbReference type="STRING" id="37625.SAMN05660420_02593"/>
<organism evidence="2 3">
    <name type="scientific">Desulfuromusa kysingii</name>
    <dbReference type="NCBI Taxonomy" id="37625"/>
    <lineage>
        <taxon>Bacteria</taxon>
        <taxon>Pseudomonadati</taxon>
        <taxon>Thermodesulfobacteriota</taxon>
        <taxon>Desulfuromonadia</taxon>
        <taxon>Desulfuromonadales</taxon>
        <taxon>Geopsychrobacteraceae</taxon>
        <taxon>Desulfuromusa</taxon>
    </lineage>
</organism>